<dbReference type="GO" id="GO:0016020">
    <property type="term" value="C:membrane"/>
    <property type="evidence" value="ECO:0007669"/>
    <property type="project" value="InterPro"/>
</dbReference>
<dbReference type="Pfam" id="PF00672">
    <property type="entry name" value="HAMP"/>
    <property type="match status" value="1"/>
</dbReference>
<dbReference type="PANTHER" id="PTHR32089">
    <property type="entry name" value="METHYL-ACCEPTING CHEMOTAXIS PROTEIN MCPB"/>
    <property type="match status" value="1"/>
</dbReference>
<sequence length="387" mass="42029">MMFYHGWFSMVSFRDIRIVNKVLLLLGLLGLVAMLATVFATGKMRTIDNTYGELVNKTAHGTLALSRAATRLRTTGMQLYDLIAEEDAARMKAIVAEMDTTHDQWKSMSAAAKESLPDHAADIGRLMDQYETLFATIRDIQVVALANDNAKALAITRERFAPAMDAIFTVMSRLLVEADQKMRTESASASAVTGSTITLTYGAVMSGLVLVMILAVVVANRAVSKPIVEVAQVMERLSDRDYSVQINGTDRRDEVGIMAKAVQVFKDNMMRADQLAAEQEKDRQAREQRAARLETLTRQFETTVGDVLQAVSSSATELQATASSMSATAEQTTRQATTVAAAAEQASANVQTVASASEELSSSIGEIGRQVAESTRVATEAREQGNR</sequence>
<feature type="non-terminal residue" evidence="4">
    <location>
        <position position="387"/>
    </location>
</feature>
<dbReference type="InterPro" id="IPR003660">
    <property type="entry name" value="HAMP_dom"/>
</dbReference>
<dbReference type="CDD" id="cd06225">
    <property type="entry name" value="HAMP"/>
    <property type="match status" value="1"/>
</dbReference>
<dbReference type="Proteomes" id="UP000233293">
    <property type="component" value="Unassembled WGS sequence"/>
</dbReference>
<comment type="caution">
    <text evidence="4">The sequence shown here is derived from an EMBL/GenBank/DDBJ whole genome shotgun (WGS) entry which is preliminary data.</text>
</comment>
<feature type="region of interest" description="Disordered" evidence="1">
    <location>
        <begin position="353"/>
        <end position="387"/>
    </location>
</feature>
<dbReference type="EMBL" id="PIUM01000022">
    <property type="protein sequence ID" value="PKU23204.1"/>
    <property type="molecule type" value="Genomic_DNA"/>
</dbReference>
<evidence type="ECO:0000259" key="3">
    <source>
        <dbReference type="PROSITE" id="PS50885"/>
    </source>
</evidence>
<keyword evidence="2" id="KW-0812">Transmembrane</keyword>
<dbReference type="GO" id="GO:0007165">
    <property type="term" value="P:signal transduction"/>
    <property type="evidence" value="ECO:0007669"/>
    <property type="project" value="InterPro"/>
</dbReference>
<dbReference type="Pfam" id="PF12729">
    <property type="entry name" value="4HB_MCP_1"/>
    <property type="match status" value="1"/>
</dbReference>
<dbReference type="AlphaFoldDB" id="A0A2N3PS49"/>
<evidence type="ECO:0000256" key="1">
    <source>
        <dbReference type="SAM" id="MobiDB-lite"/>
    </source>
</evidence>
<dbReference type="Gene3D" id="6.10.340.10">
    <property type="match status" value="1"/>
</dbReference>
<feature type="transmembrane region" description="Helical" evidence="2">
    <location>
        <begin position="199"/>
        <end position="219"/>
    </location>
</feature>
<evidence type="ECO:0000313" key="4">
    <source>
        <dbReference type="EMBL" id="PKU23204.1"/>
    </source>
</evidence>
<organism evidence="4 5">
    <name type="scientific">Telmatospirillum siberiense</name>
    <dbReference type="NCBI Taxonomy" id="382514"/>
    <lineage>
        <taxon>Bacteria</taxon>
        <taxon>Pseudomonadati</taxon>
        <taxon>Pseudomonadota</taxon>
        <taxon>Alphaproteobacteria</taxon>
        <taxon>Rhodospirillales</taxon>
        <taxon>Rhodospirillaceae</taxon>
        <taxon>Telmatospirillum</taxon>
    </lineage>
</organism>
<evidence type="ECO:0000256" key="2">
    <source>
        <dbReference type="SAM" id="Phobius"/>
    </source>
</evidence>
<dbReference type="PROSITE" id="PS50885">
    <property type="entry name" value="HAMP"/>
    <property type="match status" value="1"/>
</dbReference>
<dbReference type="InterPro" id="IPR024478">
    <property type="entry name" value="HlyB_4HB_MCP"/>
</dbReference>
<dbReference type="SUPFAM" id="SSF158472">
    <property type="entry name" value="HAMP domain-like"/>
    <property type="match status" value="1"/>
</dbReference>
<protein>
    <recommendedName>
        <fullName evidence="3">HAMP domain-containing protein</fullName>
    </recommendedName>
</protein>
<keyword evidence="2" id="KW-1133">Transmembrane helix</keyword>
<feature type="domain" description="HAMP" evidence="3">
    <location>
        <begin position="221"/>
        <end position="274"/>
    </location>
</feature>
<proteinExistence type="predicted"/>
<name>A0A2N3PS49_9PROT</name>
<feature type="compositionally biased region" description="Low complexity" evidence="1">
    <location>
        <begin position="353"/>
        <end position="368"/>
    </location>
</feature>
<dbReference type="SUPFAM" id="SSF58104">
    <property type="entry name" value="Methyl-accepting chemotaxis protein (MCP) signaling domain"/>
    <property type="match status" value="1"/>
</dbReference>
<evidence type="ECO:0000313" key="5">
    <source>
        <dbReference type="Proteomes" id="UP000233293"/>
    </source>
</evidence>
<accession>A0A2N3PS49</accession>
<dbReference type="SMART" id="SM00304">
    <property type="entry name" value="HAMP"/>
    <property type="match status" value="1"/>
</dbReference>
<keyword evidence="2" id="KW-0472">Membrane</keyword>
<gene>
    <name evidence="4" type="ORF">CWS72_17380</name>
</gene>
<keyword evidence="5" id="KW-1185">Reference proteome</keyword>
<reference evidence="5" key="1">
    <citation type="submission" date="2017-12" db="EMBL/GenBank/DDBJ databases">
        <title>Draft genome sequence of Telmatospirillum siberiense 26-4b1T, an acidotolerant peatland alphaproteobacterium potentially involved in sulfur cycling.</title>
        <authorList>
            <person name="Hausmann B."/>
            <person name="Pjevac P."/>
            <person name="Schreck K."/>
            <person name="Herbold C.W."/>
            <person name="Daims H."/>
            <person name="Wagner M."/>
            <person name="Pester M."/>
            <person name="Loy A."/>
        </authorList>
    </citation>
    <scope>NUCLEOTIDE SEQUENCE [LARGE SCALE GENOMIC DNA]</scope>
    <source>
        <strain evidence="5">26-4b1</strain>
    </source>
</reference>
<dbReference type="PANTHER" id="PTHR32089:SF112">
    <property type="entry name" value="LYSOZYME-LIKE PROTEIN-RELATED"/>
    <property type="match status" value="1"/>
</dbReference>